<keyword evidence="3" id="KW-1185">Reference proteome</keyword>
<comment type="caution">
    <text evidence="1">The sequence shown here is derived from an EMBL/GenBank/DDBJ whole genome shotgun (WGS) entry which is preliminary data.</text>
</comment>
<proteinExistence type="predicted"/>
<evidence type="ECO:0000313" key="1">
    <source>
        <dbReference type="EMBL" id="CAI9941432.1"/>
    </source>
</evidence>
<reference evidence="1" key="1">
    <citation type="submission" date="2023-06" db="EMBL/GenBank/DDBJ databases">
        <authorList>
            <person name="Kurt Z."/>
        </authorList>
    </citation>
    <scope>NUCLEOTIDE SEQUENCE</scope>
</reference>
<dbReference type="AlphaFoldDB" id="A0AA86PUS7"/>
<reference evidence="2 3" key="2">
    <citation type="submission" date="2024-07" db="EMBL/GenBank/DDBJ databases">
        <authorList>
            <person name="Akdeniz Z."/>
        </authorList>
    </citation>
    <scope>NUCLEOTIDE SEQUENCE [LARGE SCALE GENOMIC DNA]</scope>
</reference>
<dbReference type="EMBL" id="CATOUU010000694">
    <property type="protein sequence ID" value="CAI9941432.1"/>
    <property type="molecule type" value="Genomic_DNA"/>
</dbReference>
<accession>A0AA86PUS7</accession>
<evidence type="ECO:0000313" key="3">
    <source>
        <dbReference type="Proteomes" id="UP001642409"/>
    </source>
</evidence>
<protein>
    <submittedName>
        <fullName evidence="2">Hypothetical_protein</fullName>
    </submittedName>
</protein>
<dbReference type="EMBL" id="CAXDID020000099">
    <property type="protein sequence ID" value="CAL6025428.1"/>
    <property type="molecule type" value="Genomic_DNA"/>
</dbReference>
<gene>
    <name evidence="1" type="ORF">HINF_LOCUS29077</name>
    <name evidence="2" type="ORF">HINF_LOCUS30266</name>
</gene>
<name>A0AA86PUS7_9EUKA</name>
<dbReference type="Proteomes" id="UP001642409">
    <property type="component" value="Unassembled WGS sequence"/>
</dbReference>
<organism evidence="1">
    <name type="scientific">Hexamita inflata</name>
    <dbReference type="NCBI Taxonomy" id="28002"/>
    <lineage>
        <taxon>Eukaryota</taxon>
        <taxon>Metamonada</taxon>
        <taxon>Diplomonadida</taxon>
        <taxon>Hexamitidae</taxon>
        <taxon>Hexamitinae</taxon>
        <taxon>Hexamita</taxon>
    </lineage>
</organism>
<sequence length="335" mass="38840">MRHIQTQLRSFQNRHISSSIKVAKYVQFDTSKELNMEYICVYYKQNVGNMKLSQTLAIKLQMYCLQNYTDTLIFDKSLRALVLMKPYLTETSLLSEFVSQGLVNTQIFINTVDADKLTRVLNFFIVFQDYIIPIQSDAIRIHIITILKMIQEQSPLSNYVCMSRILLQLIQVTLQQHQLEFLTKSQAEELARYIANNSSYLIIPFEIAHVLWDINTRFDIMNIVNDSLTNSNAIMFMIQTLLEISKVLIQHAYEFKFSKQLTDLVDELVTFDQIQYQKDDSLAVSSSIYITSQVMAGAPIKTTTIQRAFQHLSRSVCKTQNEQDLLSFCMEVLAQ</sequence>
<evidence type="ECO:0000313" key="2">
    <source>
        <dbReference type="EMBL" id="CAL6025428.1"/>
    </source>
</evidence>